<dbReference type="InterPro" id="IPR008974">
    <property type="entry name" value="TRAF-like"/>
</dbReference>
<dbReference type="Gene3D" id="3.30.710.10">
    <property type="entry name" value="Potassium Channel Kv1.1, Chain A"/>
    <property type="match status" value="1"/>
</dbReference>
<reference evidence="3" key="1">
    <citation type="submission" date="2022-11" db="EMBL/GenBank/DDBJ databases">
        <authorList>
            <person name="Kikuchi T."/>
        </authorList>
    </citation>
    <scope>NUCLEOTIDE SEQUENCE</scope>
    <source>
        <strain evidence="3">PS1010</strain>
    </source>
</reference>
<dbReference type="EMBL" id="CANHGI010000003">
    <property type="protein sequence ID" value="CAI5446732.1"/>
    <property type="molecule type" value="Genomic_DNA"/>
</dbReference>
<dbReference type="Pfam" id="PF00651">
    <property type="entry name" value="BTB"/>
    <property type="match status" value="1"/>
</dbReference>
<dbReference type="SMART" id="SM00061">
    <property type="entry name" value="MATH"/>
    <property type="match status" value="1"/>
</dbReference>
<evidence type="ECO:0000259" key="1">
    <source>
        <dbReference type="PROSITE" id="PS50097"/>
    </source>
</evidence>
<dbReference type="PROSITE" id="PS50144">
    <property type="entry name" value="MATH"/>
    <property type="match status" value="1"/>
</dbReference>
<keyword evidence="4" id="KW-1185">Reference proteome</keyword>
<dbReference type="SMART" id="SM00225">
    <property type="entry name" value="BTB"/>
    <property type="match status" value="1"/>
</dbReference>
<proteinExistence type="predicted"/>
<name>A0A9P1IJM9_9PELO</name>
<comment type="caution">
    <text evidence="3">The sequence shown here is derived from an EMBL/GenBank/DDBJ whole genome shotgun (WGS) entry which is preliminary data.</text>
</comment>
<sequence>MNPIIKKNNIIKWKFENIDNLDATGRSSNEFTTDDLKWKIKVKTESVNGIKHLGVYLCHILEKSSWIIESSATIKIVNTEELKTASFDNGLHTKTVPGWGFFHLLKWSELAPKNISGSKIDSITVECEFSYKFYDFSKSSSMFADLSIKVGNHDLYVSKWYICTLSNFFNKEFVKNNESTITVTDVGSDDFIELLAAMMPDPIQITGGNYDTILDLSEKFEIDSLIKKCEKYFKKNKCVKIIRQIKEAEQVHDLTSIPTLLATLKRGKELKIVSEDENFKNFKDSTKVALMNAILKFV</sequence>
<dbReference type="Proteomes" id="UP001152747">
    <property type="component" value="Unassembled WGS sequence"/>
</dbReference>
<gene>
    <name evidence="3" type="ORF">CAMP_LOCUS9369</name>
</gene>
<dbReference type="AlphaFoldDB" id="A0A9P1IJM9"/>
<dbReference type="InterPro" id="IPR002083">
    <property type="entry name" value="MATH/TRAF_dom"/>
</dbReference>
<feature type="domain" description="BTB" evidence="1">
    <location>
        <begin position="144"/>
        <end position="207"/>
    </location>
</feature>
<dbReference type="InterPro" id="IPR000210">
    <property type="entry name" value="BTB/POZ_dom"/>
</dbReference>
<dbReference type="PANTHER" id="PTHR47022">
    <property type="entry name" value="BTB AND MATH DOMAIN-CONTAINING PROTEIN 36-RELATED"/>
    <property type="match status" value="1"/>
</dbReference>
<feature type="domain" description="MATH" evidence="2">
    <location>
        <begin position="8"/>
        <end position="129"/>
    </location>
</feature>
<dbReference type="SUPFAM" id="SSF49599">
    <property type="entry name" value="TRAF domain-like"/>
    <property type="match status" value="1"/>
</dbReference>
<dbReference type="SUPFAM" id="SSF54695">
    <property type="entry name" value="POZ domain"/>
    <property type="match status" value="1"/>
</dbReference>
<evidence type="ECO:0000313" key="4">
    <source>
        <dbReference type="Proteomes" id="UP001152747"/>
    </source>
</evidence>
<dbReference type="PANTHER" id="PTHR47022:SF1">
    <property type="entry name" value="BTB AND MATH DOMAIN-CONTAINING PROTEIN 36-RELATED"/>
    <property type="match status" value="1"/>
</dbReference>
<dbReference type="CDD" id="cd18186">
    <property type="entry name" value="BTB_POZ_ZBTB_KLHL-like"/>
    <property type="match status" value="1"/>
</dbReference>
<accession>A0A9P1IJM9</accession>
<dbReference type="CDD" id="cd00121">
    <property type="entry name" value="MATH"/>
    <property type="match status" value="1"/>
</dbReference>
<protein>
    <recommendedName>
        <fullName evidence="5">BTB domain-containing protein</fullName>
    </recommendedName>
</protein>
<organism evidence="3 4">
    <name type="scientific">Caenorhabditis angaria</name>
    <dbReference type="NCBI Taxonomy" id="860376"/>
    <lineage>
        <taxon>Eukaryota</taxon>
        <taxon>Metazoa</taxon>
        <taxon>Ecdysozoa</taxon>
        <taxon>Nematoda</taxon>
        <taxon>Chromadorea</taxon>
        <taxon>Rhabditida</taxon>
        <taxon>Rhabditina</taxon>
        <taxon>Rhabditomorpha</taxon>
        <taxon>Rhabditoidea</taxon>
        <taxon>Rhabditidae</taxon>
        <taxon>Peloderinae</taxon>
        <taxon>Caenorhabditis</taxon>
    </lineage>
</organism>
<dbReference type="InterPro" id="IPR011333">
    <property type="entry name" value="SKP1/BTB/POZ_sf"/>
</dbReference>
<evidence type="ECO:0000259" key="2">
    <source>
        <dbReference type="PROSITE" id="PS50144"/>
    </source>
</evidence>
<dbReference type="Pfam" id="PF22486">
    <property type="entry name" value="MATH_2"/>
    <property type="match status" value="1"/>
</dbReference>
<evidence type="ECO:0008006" key="5">
    <source>
        <dbReference type="Google" id="ProtNLM"/>
    </source>
</evidence>
<dbReference type="Gene3D" id="2.60.210.10">
    <property type="entry name" value="Apoptosis, Tumor Necrosis Factor Receptor Associated Protein 2, Chain A"/>
    <property type="match status" value="1"/>
</dbReference>
<evidence type="ECO:0000313" key="3">
    <source>
        <dbReference type="EMBL" id="CAI5446732.1"/>
    </source>
</evidence>
<dbReference type="PROSITE" id="PS50097">
    <property type="entry name" value="BTB"/>
    <property type="match status" value="1"/>
</dbReference>